<evidence type="ECO:0000256" key="14">
    <source>
        <dbReference type="HAMAP-Rule" id="MF_00138"/>
    </source>
</evidence>
<dbReference type="InterPro" id="IPR016185">
    <property type="entry name" value="PreATP-grasp_dom_sf"/>
</dbReference>
<evidence type="ECO:0000256" key="7">
    <source>
        <dbReference type="ARBA" id="ARBA00022741"/>
    </source>
</evidence>
<dbReference type="AlphaFoldDB" id="A0A0S7XWC4"/>
<dbReference type="PATRIC" id="fig|1703775.3.peg.3097"/>
<name>A0A0S7XWC4_UNCSA</name>
<dbReference type="Gene3D" id="3.30.1490.20">
    <property type="entry name" value="ATP-grasp fold, A domain"/>
    <property type="match status" value="1"/>
</dbReference>
<dbReference type="Proteomes" id="UP000051861">
    <property type="component" value="Unassembled WGS sequence"/>
</dbReference>
<keyword evidence="5 14" id="KW-0436">Ligase</keyword>
<evidence type="ECO:0000256" key="3">
    <source>
        <dbReference type="ARBA" id="ARBA00005174"/>
    </source>
</evidence>
<dbReference type="GO" id="GO:0009113">
    <property type="term" value="P:purine nucleobase biosynthetic process"/>
    <property type="evidence" value="ECO:0007669"/>
    <property type="project" value="InterPro"/>
</dbReference>
<dbReference type="Gene3D" id="3.90.600.10">
    <property type="entry name" value="Phosphoribosylglycinamide synthetase, C-terminal domain"/>
    <property type="match status" value="1"/>
</dbReference>
<dbReference type="SUPFAM" id="SSF51246">
    <property type="entry name" value="Rudiment single hybrid motif"/>
    <property type="match status" value="1"/>
</dbReference>
<organism evidence="17 18">
    <name type="scientific">candidate division WOR-1 bacterium DG_54_3</name>
    <dbReference type="NCBI Taxonomy" id="1703775"/>
    <lineage>
        <taxon>Bacteria</taxon>
        <taxon>Bacillati</taxon>
        <taxon>Saganbacteria</taxon>
    </lineage>
</organism>
<comment type="cofactor">
    <cofactor evidence="2">
        <name>Mg(2+)</name>
        <dbReference type="ChEBI" id="CHEBI:18420"/>
    </cofactor>
</comment>
<dbReference type="InterPro" id="IPR000115">
    <property type="entry name" value="PRibGlycinamide_synth"/>
</dbReference>
<evidence type="ECO:0000313" key="17">
    <source>
        <dbReference type="EMBL" id="KPJ66773.1"/>
    </source>
</evidence>
<dbReference type="FunFam" id="3.30.470.20:FF:000018">
    <property type="entry name" value="Trifunctional purine biosynthetic protein adenosine-3"/>
    <property type="match status" value="1"/>
</dbReference>
<protein>
    <recommendedName>
        <fullName evidence="4 14">Phosphoribosylamine--glycine ligase</fullName>
        <ecNumber evidence="4 14">6.3.4.13</ecNumber>
    </recommendedName>
    <alternativeName>
        <fullName evidence="14">GARS</fullName>
    </alternativeName>
    <alternativeName>
        <fullName evidence="12 14">Glycinamide ribonucleotide synthetase</fullName>
    </alternativeName>
    <alternativeName>
        <fullName evidence="13 14">Phosphoribosylglycinamide synthetase</fullName>
    </alternativeName>
</protein>
<dbReference type="GO" id="GO:0004637">
    <property type="term" value="F:phosphoribosylamine-glycine ligase activity"/>
    <property type="evidence" value="ECO:0007669"/>
    <property type="project" value="UniProtKB-UniRule"/>
</dbReference>
<dbReference type="PROSITE" id="PS50975">
    <property type="entry name" value="ATP_GRASP"/>
    <property type="match status" value="1"/>
</dbReference>
<evidence type="ECO:0000256" key="5">
    <source>
        <dbReference type="ARBA" id="ARBA00022598"/>
    </source>
</evidence>
<dbReference type="UniPathway" id="UPA00074">
    <property type="reaction ID" value="UER00125"/>
</dbReference>
<dbReference type="SMART" id="SM01209">
    <property type="entry name" value="GARS_A"/>
    <property type="match status" value="1"/>
</dbReference>
<evidence type="ECO:0000256" key="2">
    <source>
        <dbReference type="ARBA" id="ARBA00001946"/>
    </source>
</evidence>
<dbReference type="PANTHER" id="PTHR43472">
    <property type="entry name" value="PHOSPHORIBOSYLAMINE--GLYCINE LIGASE"/>
    <property type="match status" value="1"/>
</dbReference>
<evidence type="ECO:0000313" key="18">
    <source>
        <dbReference type="Proteomes" id="UP000051861"/>
    </source>
</evidence>
<dbReference type="HAMAP" id="MF_00138">
    <property type="entry name" value="GARS"/>
    <property type="match status" value="1"/>
</dbReference>
<dbReference type="Gene3D" id="3.30.470.20">
    <property type="entry name" value="ATP-grasp fold, B domain"/>
    <property type="match status" value="1"/>
</dbReference>
<evidence type="ECO:0000256" key="4">
    <source>
        <dbReference type="ARBA" id="ARBA00013255"/>
    </source>
</evidence>
<dbReference type="SUPFAM" id="SSF56059">
    <property type="entry name" value="Glutathione synthetase ATP-binding domain-like"/>
    <property type="match status" value="1"/>
</dbReference>
<keyword evidence="8 14" id="KW-0658">Purine biosynthesis</keyword>
<comment type="cofactor">
    <cofactor evidence="1">
        <name>Mn(2+)</name>
        <dbReference type="ChEBI" id="CHEBI:29035"/>
    </cofactor>
</comment>
<dbReference type="SUPFAM" id="SSF52440">
    <property type="entry name" value="PreATP-grasp domain"/>
    <property type="match status" value="1"/>
</dbReference>
<dbReference type="SMART" id="SM01210">
    <property type="entry name" value="GARS_C"/>
    <property type="match status" value="1"/>
</dbReference>
<evidence type="ECO:0000256" key="11">
    <source>
        <dbReference type="ARBA" id="ARBA00038345"/>
    </source>
</evidence>
<dbReference type="FunFam" id="3.90.600.10:FF:000001">
    <property type="entry name" value="Trifunctional purine biosynthetic protein adenosine-3"/>
    <property type="match status" value="1"/>
</dbReference>
<comment type="catalytic activity">
    <reaction evidence="14">
        <text>5-phospho-beta-D-ribosylamine + glycine + ATP = N(1)-(5-phospho-beta-D-ribosyl)glycinamide + ADP + phosphate + H(+)</text>
        <dbReference type="Rhea" id="RHEA:17453"/>
        <dbReference type="ChEBI" id="CHEBI:15378"/>
        <dbReference type="ChEBI" id="CHEBI:30616"/>
        <dbReference type="ChEBI" id="CHEBI:43474"/>
        <dbReference type="ChEBI" id="CHEBI:57305"/>
        <dbReference type="ChEBI" id="CHEBI:58681"/>
        <dbReference type="ChEBI" id="CHEBI:143788"/>
        <dbReference type="ChEBI" id="CHEBI:456216"/>
        <dbReference type="EC" id="6.3.4.13"/>
    </reaction>
</comment>
<sequence length="426" mass="46467">MKILVVGSGGREHALVWKLHSSPLVKKIYAAPGNAGISKLGECAEIASEDLAGLADFAEKNSIDLTVVGPELPLTLGIVDEFEKRNLSIFGPTKKAAEIEGSKVFAKEFMKKHHIPTASFRIFDKPDEALDFVKSSDMPLVIKADGLAAGKGAFIIEDVNAGISAIQKIMVEKIFKDAGTKVVVEDFLEGEEATILAFTDGKTILPMPSSQDHKKIYDGDRGPNTGGMGAYAPAPVVDDRMMRRIYDEILEPTIVGMEQEGRIFKGVLYTGLMLTDRGPKVMEFNCRFGDPETQVVLPLLKSDLAEISMSIVEGDLSLEEVEWTDDFAVCVILASVGYPGKYEKGKQIFGLEKIEGAEDVLIFHAGTKQARGTLVTNGGRVLGVTGVDKNVEKAIHKAYVSVDKIKFDGVQFRRDIGYRVRRVKRA</sequence>
<comment type="similarity">
    <text evidence="11 14">Belongs to the GARS family.</text>
</comment>
<dbReference type="InterPro" id="IPR037123">
    <property type="entry name" value="PRibGlycinamide_synth_C_sf"/>
</dbReference>
<dbReference type="Pfam" id="PF02843">
    <property type="entry name" value="GARS_C"/>
    <property type="match status" value="1"/>
</dbReference>
<dbReference type="InterPro" id="IPR011054">
    <property type="entry name" value="Rudment_hybrid_motif"/>
</dbReference>
<dbReference type="GO" id="GO:0046872">
    <property type="term" value="F:metal ion binding"/>
    <property type="evidence" value="ECO:0007669"/>
    <property type="project" value="UniProtKB-KW"/>
</dbReference>
<dbReference type="InterPro" id="IPR020559">
    <property type="entry name" value="PRibGlycinamide_synth_CS"/>
</dbReference>
<evidence type="ECO:0000256" key="6">
    <source>
        <dbReference type="ARBA" id="ARBA00022723"/>
    </source>
</evidence>
<gene>
    <name evidence="14" type="primary">purD</name>
    <name evidence="17" type="ORF">AMJ44_07825</name>
</gene>
<keyword evidence="9 15" id="KW-0067">ATP-binding</keyword>
<proteinExistence type="inferred from homology"/>
<dbReference type="InterPro" id="IPR013815">
    <property type="entry name" value="ATP_grasp_subdomain_1"/>
</dbReference>
<dbReference type="Pfam" id="PF01071">
    <property type="entry name" value="GARS_A"/>
    <property type="match status" value="1"/>
</dbReference>
<dbReference type="Gene3D" id="3.40.50.20">
    <property type="match status" value="1"/>
</dbReference>
<dbReference type="InterPro" id="IPR020561">
    <property type="entry name" value="PRibGlycinamid_synth_ATP-grasp"/>
</dbReference>
<keyword evidence="10" id="KW-0464">Manganese</keyword>
<evidence type="ECO:0000256" key="10">
    <source>
        <dbReference type="ARBA" id="ARBA00023211"/>
    </source>
</evidence>
<dbReference type="PANTHER" id="PTHR43472:SF1">
    <property type="entry name" value="PHOSPHORIBOSYLAMINE--GLYCINE LIGASE, CHLOROPLASTIC"/>
    <property type="match status" value="1"/>
</dbReference>
<evidence type="ECO:0000256" key="13">
    <source>
        <dbReference type="ARBA" id="ARBA00042864"/>
    </source>
</evidence>
<keyword evidence="6" id="KW-0479">Metal-binding</keyword>
<accession>A0A0S7XWC4</accession>
<dbReference type="FunFam" id="3.40.50.20:FF:000006">
    <property type="entry name" value="Phosphoribosylamine--glycine ligase, chloroplastic"/>
    <property type="match status" value="1"/>
</dbReference>
<dbReference type="InterPro" id="IPR011761">
    <property type="entry name" value="ATP-grasp"/>
</dbReference>
<evidence type="ECO:0000259" key="16">
    <source>
        <dbReference type="PROSITE" id="PS50975"/>
    </source>
</evidence>
<dbReference type="GO" id="GO:0005524">
    <property type="term" value="F:ATP binding"/>
    <property type="evidence" value="ECO:0007669"/>
    <property type="project" value="UniProtKB-UniRule"/>
</dbReference>
<dbReference type="PROSITE" id="PS00184">
    <property type="entry name" value="GARS"/>
    <property type="match status" value="1"/>
</dbReference>
<evidence type="ECO:0000256" key="12">
    <source>
        <dbReference type="ARBA" id="ARBA00042242"/>
    </source>
</evidence>
<dbReference type="InterPro" id="IPR020562">
    <property type="entry name" value="PRibGlycinamide_synth_N"/>
</dbReference>
<dbReference type="Pfam" id="PF02844">
    <property type="entry name" value="GARS_N"/>
    <property type="match status" value="1"/>
</dbReference>
<keyword evidence="7 15" id="KW-0547">Nucleotide-binding</keyword>
<dbReference type="GO" id="GO:0006189">
    <property type="term" value="P:'de novo' IMP biosynthetic process"/>
    <property type="evidence" value="ECO:0007669"/>
    <property type="project" value="UniProtKB-UniRule"/>
</dbReference>
<evidence type="ECO:0000256" key="15">
    <source>
        <dbReference type="PROSITE-ProRule" id="PRU00409"/>
    </source>
</evidence>
<evidence type="ECO:0000256" key="9">
    <source>
        <dbReference type="ARBA" id="ARBA00022840"/>
    </source>
</evidence>
<dbReference type="EC" id="6.3.4.13" evidence="4 14"/>
<feature type="domain" description="ATP-grasp" evidence="16">
    <location>
        <begin position="107"/>
        <end position="313"/>
    </location>
</feature>
<reference evidence="17 18" key="1">
    <citation type="journal article" date="2015" name="Microbiome">
        <title>Genomic resolution of linkages in carbon, nitrogen, and sulfur cycling among widespread estuary sediment bacteria.</title>
        <authorList>
            <person name="Baker B.J."/>
            <person name="Lazar C.S."/>
            <person name="Teske A.P."/>
            <person name="Dick G.J."/>
        </authorList>
    </citation>
    <scope>NUCLEOTIDE SEQUENCE [LARGE SCALE GENOMIC DNA]</scope>
    <source>
        <strain evidence="17">DG_54_3</strain>
    </source>
</reference>
<evidence type="ECO:0000256" key="8">
    <source>
        <dbReference type="ARBA" id="ARBA00022755"/>
    </source>
</evidence>
<comment type="caution">
    <text evidence="17">The sequence shown here is derived from an EMBL/GenBank/DDBJ whole genome shotgun (WGS) entry which is preliminary data.</text>
</comment>
<comment type="pathway">
    <text evidence="3 14">Purine metabolism; IMP biosynthesis via de novo pathway; N(1)-(5-phospho-D-ribosyl)glycinamide from 5-phospho-alpha-D-ribose 1-diphosphate: step 2/2.</text>
</comment>
<dbReference type="NCBIfam" id="TIGR00877">
    <property type="entry name" value="purD"/>
    <property type="match status" value="1"/>
</dbReference>
<dbReference type="EMBL" id="LIZX01000072">
    <property type="protein sequence ID" value="KPJ66773.1"/>
    <property type="molecule type" value="Genomic_DNA"/>
</dbReference>
<evidence type="ECO:0000256" key="1">
    <source>
        <dbReference type="ARBA" id="ARBA00001936"/>
    </source>
</evidence>
<dbReference type="InterPro" id="IPR020560">
    <property type="entry name" value="PRibGlycinamide_synth_C-dom"/>
</dbReference>